<dbReference type="Proteomes" id="UP000830671">
    <property type="component" value="Chromosome 2"/>
</dbReference>
<accession>A0A9Q8SKJ1</accession>
<proteinExistence type="predicted"/>
<dbReference type="GeneID" id="73338099"/>
<organism evidence="1 2">
    <name type="scientific">Colletotrichum lupini</name>
    <dbReference type="NCBI Taxonomy" id="145971"/>
    <lineage>
        <taxon>Eukaryota</taxon>
        <taxon>Fungi</taxon>
        <taxon>Dikarya</taxon>
        <taxon>Ascomycota</taxon>
        <taxon>Pezizomycotina</taxon>
        <taxon>Sordariomycetes</taxon>
        <taxon>Hypocreomycetidae</taxon>
        <taxon>Glomerellales</taxon>
        <taxon>Glomerellaceae</taxon>
        <taxon>Colletotrichum</taxon>
        <taxon>Colletotrichum acutatum species complex</taxon>
    </lineage>
</organism>
<dbReference type="KEGG" id="clup:CLUP02_04072"/>
<evidence type="ECO:0000313" key="2">
    <source>
        <dbReference type="Proteomes" id="UP000830671"/>
    </source>
</evidence>
<dbReference type="EMBL" id="CP019474">
    <property type="protein sequence ID" value="UQC78595.1"/>
    <property type="molecule type" value="Genomic_DNA"/>
</dbReference>
<dbReference type="RefSeq" id="XP_049140232.1">
    <property type="nucleotide sequence ID" value="XM_049283089.1"/>
</dbReference>
<dbReference type="AlphaFoldDB" id="A0A9Q8SKJ1"/>
<keyword evidence="2" id="KW-1185">Reference proteome</keyword>
<name>A0A9Q8SKJ1_9PEZI</name>
<reference evidence="1" key="1">
    <citation type="journal article" date="2021" name="Mol. Plant Microbe Interact.">
        <title>Complete Genome Sequence of the Plant-Pathogenic Fungus Colletotrichum lupini.</title>
        <authorList>
            <person name="Baroncelli R."/>
            <person name="Pensec F."/>
            <person name="Da Lio D."/>
            <person name="Boufleur T."/>
            <person name="Vicente I."/>
            <person name="Sarrocco S."/>
            <person name="Picot A."/>
            <person name="Baraldi E."/>
            <person name="Sukno S."/>
            <person name="Thon M."/>
            <person name="Le Floch G."/>
        </authorList>
    </citation>
    <scope>NUCLEOTIDE SEQUENCE</scope>
    <source>
        <strain evidence="1">IMI 504893</strain>
    </source>
</reference>
<evidence type="ECO:0000313" key="1">
    <source>
        <dbReference type="EMBL" id="UQC78595.1"/>
    </source>
</evidence>
<gene>
    <name evidence="1" type="ORF">CLUP02_04072</name>
</gene>
<sequence>MGRPHHARYWPGTFVIFQQYMTLRGLSVKLRYLMQQPAASTAAYWLPVTSDHNSSYLGSTQGLLDGVACVGENRKDLFIALLVNDLPLHNIGTHNSSLFDNPELVFLLAQRPSPRRISLSAAIVCSKPLANIPHTLDRAVLTLDTCSCSYGYCCSCLLFFHASLTLRVIMYLRLNRLHRPELWATGWQVRISTSAILSQSHCSGRTREPPNRPLPITSSLPTCPADGPPVREKWVFFFPRSKVPSFFLEPSNCLFFALPFYTPACNKFHSPITIPIHPPFVVVSWIGVDQNEAVDTWKSGTPLHKGSHYTATLFLSTTAMTSSQIKSNHPSSTRLWIHCAELLGLTAANLVRGSPSATIRFETKTHNRLGSRSIVVSGSAMQTAVVIGLPSPSISIGSSRPSSGCHP</sequence>
<protein>
    <submittedName>
        <fullName evidence="1">Uncharacterized protein</fullName>
    </submittedName>
</protein>